<proteinExistence type="predicted"/>
<evidence type="ECO:0000313" key="1">
    <source>
        <dbReference type="EMBL" id="KAL2794782.1"/>
    </source>
</evidence>
<comment type="caution">
    <text evidence="1">The sequence shown here is derived from an EMBL/GenBank/DDBJ whole genome shotgun (WGS) entry which is preliminary data.</text>
</comment>
<dbReference type="Proteomes" id="UP001610563">
    <property type="component" value="Unassembled WGS sequence"/>
</dbReference>
<dbReference type="EMBL" id="JBFTWV010000041">
    <property type="protein sequence ID" value="KAL2794782.1"/>
    <property type="molecule type" value="Genomic_DNA"/>
</dbReference>
<evidence type="ECO:0000313" key="2">
    <source>
        <dbReference type="Proteomes" id="UP001610563"/>
    </source>
</evidence>
<keyword evidence="2" id="KW-1185">Reference proteome</keyword>
<name>A0ABR4G6Y3_9EURO</name>
<protein>
    <submittedName>
        <fullName evidence="1">Uncharacterized protein</fullName>
    </submittedName>
</protein>
<accession>A0ABR4G6Y3</accession>
<reference evidence="1 2" key="1">
    <citation type="submission" date="2024-07" db="EMBL/GenBank/DDBJ databases">
        <title>Section-level genome sequencing and comparative genomics of Aspergillus sections Usti and Cavernicolus.</title>
        <authorList>
            <consortium name="Lawrence Berkeley National Laboratory"/>
            <person name="Nybo J.L."/>
            <person name="Vesth T.C."/>
            <person name="Theobald S."/>
            <person name="Frisvad J.C."/>
            <person name="Larsen T.O."/>
            <person name="Kjaerboelling I."/>
            <person name="Rothschild-Mancinelli K."/>
            <person name="Lyhne E.K."/>
            <person name="Kogle M.E."/>
            <person name="Barry K."/>
            <person name="Clum A."/>
            <person name="Na H."/>
            <person name="Ledsgaard L."/>
            <person name="Lin J."/>
            <person name="Lipzen A."/>
            <person name="Kuo A."/>
            <person name="Riley R."/>
            <person name="Mondo S."/>
            <person name="Labutti K."/>
            <person name="Haridas S."/>
            <person name="Pangalinan J."/>
            <person name="Salamov A.A."/>
            <person name="Simmons B.A."/>
            <person name="Magnuson J.K."/>
            <person name="Chen J."/>
            <person name="Drula E."/>
            <person name="Henrissat B."/>
            <person name="Wiebenga A."/>
            <person name="Lubbers R.J."/>
            <person name="Gomes A.C."/>
            <person name="Makela M.R."/>
            <person name="Stajich J."/>
            <person name="Grigoriev I.V."/>
            <person name="Mortensen U.H."/>
            <person name="De Vries R.P."/>
            <person name="Baker S.E."/>
            <person name="Andersen M.R."/>
        </authorList>
    </citation>
    <scope>NUCLEOTIDE SEQUENCE [LARGE SCALE GENOMIC DNA]</scope>
    <source>
        <strain evidence="1 2">CBS 209.92</strain>
    </source>
</reference>
<organism evidence="1 2">
    <name type="scientific">Aspergillus keveii</name>
    <dbReference type="NCBI Taxonomy" id="714993"/>
    <lineage>
        <taxon>Eukaryota</taxon>
        <taxon>Fungi</taxon>
        <taxon>Dikarya</taxon>
        <taxon>Ascomycota</taxon>
        <taxon>Pezizomycotina</taxon>
        <taxon>Eurotiomycetes</taxon>
        <taxon>Eurotiomycetidae</taxon>
        <taxon>Eurotiales</taxon>
        <taxon>Aspergillaceae</taxon>
        <taxon>Aspergillus</taxon>
        <taxon>Aspergillus subgen. Nidulantes</taxon>
    </lineage>
</organism>
<gene>
    <name evidence="1" type="ORF">BJX66DRAFT_303155</name>
</gene>
<sequence>MKNQPAAKQQYMYDRDAIKSWSLVWAKQSAYRNVGLRDGADPRTPYGQEAPPSSIVHASLCRKCQHKSAPDPDIADSWWEVRLRRIGHRKLVSARNASAYWRQTGWICTICCLQTPTPDLDPPPALICILSTLVCVSVHPKWLDSFASSIWFRRSS</sequence>